<gene>
    <name evidence="1" type="ORF">SAMN02744040_02240</name>
</gene>
<accession>A0A1M5TN37</accession>
<proteinExistence type="predicted"/>
<dbReference type="AlphaFoldDB" id="A0A1M5TN37"/>
<dbReference type="RefSeq" id="WP_072726444.1">
    <property type="nucleotide sequence ID" value="NZ_FQXH01000038.1"/>
</dbReference>
<name>A0A1M5TN37_9FIRM</name>
<keyword evidence="2" id="KW-1185">Reference proteome</keyword>
<dbReference type="EMBL" id="FQXH01000038">
    <property type="protein sequence ID" value="SHH52202.1"/>
    <property type="molecule type" value="Genomic_DNA"/>
</dbReference>
<dbReference type="STRING" id="1123350.SAMN02744040_02240"/>
<organism evidence="1 2">
    <name type="scientific">Tepidibacter thalassicus DSM 15285</name>
    <dbReference type="NCBI Taxonomy" id="1123350"/>
    <lineage>
        <taxon>Bacteria</taxon>
        <taxon>Bacillati</taxon>
        <taxon>Bacillota</taxon>
        <taxon>Clostridia</taxon>
        <taxon>Peptostreptococcales</taxon>
        <taxon>Peptostreptococcaceae</taxon>
        <taxon>Tepidibacter</taxon>
    </lineage>
</organism>
<protein>
    <recommendedName>
        <fullName evidence="3">Two-component signal transduction system YycFG, regulatory protein YycH</fullName>
    </recommendedName>
</protein>
<sequence length="451" mass="52906">MNREKFKTLILFFLFLTSNVLLLLNISLIGFSLDLKKIYKSNVSLEESLYFILKPQRIFIHFGGGNNTEILENKDDYWNEVRSILKDVLSKESNLNQINYTEYLLKKDIKSIELKFGKGISGNLLNKSILLKDTSIAKIENVLEILIPLVDEKSVYFLTPKNKVYKIQLDSLKNVSLVDKLQRDNYTIYYTVNSMFNTNNYTLFPLEMDVSYPIIKAKNNFDIYDDRFIQDLGKNFLNEKYDFANRIVETNGNNTFIYGYGEKVLRIYSNGYIDYLNENIGDKNLNVEQSLDIALNFLRSNNIDWKKLNLSSVREETIKNKKAYTFDFYYKVKDLRVEASDFGNPIQIKVIGEDVYSCKIFIKDIDYISENNYKKNIIPPQEILNMNFDLLKKYDNYLSGANIWENIKSVELIYFLKNNKYVPSWEFVIGNKVYVFDAYKGENLKYGLVQS</sequence>
<reference evidence="2" key="1">
    <citation type="submission" date="2016-11" db="EMBL/GenBank/DDBJ databases">
        <authorList>
            <person name="Varghese N."/>
            <person name="Submissions S."/>
        </authorList>
    </citation>
    <scope>NUCLEOTIDE SEQUENCE [LARGE SCALE GENOMIC DNA]</scope>
    <source>
        <strain evidence="2">DSM 15285</strain>
    </source>
</reference>
<evidence type="ECO:0008006" key="3">
    <source>
        <dbReference type="Google" id="ProtNLM"/>
    </source>
</evidence>
<dbReference type="Proteomes" id="UP000242520">
    <property type="component" value="Unassembled WGS sequence"/>
</dbReference>
<evidence type="ECO:0000313" key="2">
    <source>
        <dbReference type="Proteomes" id="UP000242520"/>
    </source>
</evidence>
<dbReference type="OrthoDB" id="1696612at2"/>
<evidence type="ECO:0000313" key="1">
    <source>
        <dbReference type="EMBL" id="SHH52202.1"/>
    </source>
</evidence>